<gene>
    <name evidence="3" type="ORF">CPAR01_09837</name>
</gene>
<dbReference type="PANTHER" id="PTHR42877:SF5">
    <property type="entry name" value="L-ORNITHINE N(5)-MONOOXYGENASE-RELATED"/>
    <property type="match status" value="1"/>
</dbReference>
<dbReference type="Proteomes" id="UP001241169">
    <property type="component" value="Unassembled WGS sequence"/>
</dbReference>
<feature type="transmembrane region" description="Helical" evidence="2">
    <location>
        <begin position="525"/>
        <end position="548"/>
    </location>
</feature>
<dbReference type="GeneID" id="85378000"/>
<evidence type="ECO:0000313" key="4">
    <source>
        <dbReference type="Proteomes" id="UP001241169"/>
    </source>
</evidence>
<dbReference type="Pfam" id="PF13738">
    <property type="entry name" value="Pyr_redox_3"/>
    <property type="match status" value="1"/>
</dbReference>
<keyword evidence="2" id="KW-0812">Transmembrane</keyword>
<evidence type="ECO:0000256" key="2">
    <source>
        <dbReference type="SAM" id="Phobius"/>
    </source>
</evidence>
<keyword evidence="2" id="KW-1133">Transmembrane helix</keyword>
<dbReference type="SUPFAM" id="SSF51905">
    <property type="entry name" value="FAD/NAD(P)-binding domain"/>
    <property type="match status" value="1"/>
</dbReference>
<proteinExistence type="inferred from homology"/>
<dbReference type="InterPro" id="IPR051209">
    <property type="entry name" value="FAD-bind_Monooxygenase_sf"/>
</dbReference>
<keyword evidence="4" id="KW-1185">Reference proteome</keyword>
<comment type="caution">
    <text evidence="3">The sequence shown here is derived from an EMBL/GenBank/DDBJ whole genome shotgun (WGS) entry which is preliminary data.</text>
</comment>
<reference evidence="3 4" key="1">
    <citation type="submission" date="2016-10" db="EMBL/GenBank/DDBJ databases">
        <title>The genome sequence of Colletotrichum fioriniae PJ7.</title>
        <authorList>
            <person name="Baroncelli R."/>
        </authorList>
    </citation>
    <scope>NUCLEOTIDE SEQUENCE [LARGE SCALE GENOMIC DNA]</scope>
    <source>
        <strain evidence="3 4">IMI 384185</strain>
    </source>
</reference>
<dbReference type="InterPro" id="IPR036188">
    <property type="entry name" value="FAD/NAD-bd_sf"/>
</dbReference>
<dbReference type="EMBL" id="MOPA01000008">
    <property type="protein sequence ID" value="KAK1533129.1"/>
    <property type="molecule type" value="Genomic_DNA"/>
</dbReference>
<dbReference type="PANTHER" id="PTHR42877">
    <property type="entry name" value="L-ORNITHINE N(5)-MONOOXYGENASE-RELATED"/>
    <property type="match status" value="1"/>
</dbReference>
<accession>A0ABQ9SCA2</accession>
<evidence type="ECO:0008006" key="5">
    <source>
        <dbReference type="Google" id="ProtNLM"/>
    </source>
</evidence>
<comment type="similarity">
    <text evidence="1">Belongs to the FAD-binding monooxygenase family.</text>
</comment>
<dbReference type="Gene3D" id="3.50.50.60">
    <property type="entry name" value="FAD/NAD(P)-binding domain"/>
    <property type="match status" value="2"/>
</dbReference>
<evidence type="ECO:0000313" key="3">
    <source>
        <dbReference type="EMBL" id="KAK1533129.1"/>
    </source>
</evidence>
<dbReference type="RefSeq" id="XP_060346283.1">
    <property type="nucleotide sequence ID" value="XM_060494101.1"/>
</dbReference>
<protein>
    <recommendedName>
        <fullName evidence="5">Monooxygenase</fullName>
    </recommendedName>
</protein>
<keyword evidence="2" id="KW-0472">Membrane</keyword>
<organism evidence="3 4">
    <name type="scientific">Colletotrichum paranaense</name>
    <dbReference type="NCBI Taxonomy" id="1914294"/>
    <lineage>
        <taxon>Eukaryota</taxon>
        <taxon>Fungi</taxon>
        <taxon>Dikarya</taxon>
        <taxon>Ascomycota</taxon>
        <taxon>Pezizomycotina</taxon>
        <taxon>Sordariomycetes</taxon>
        <taxon>Hypocreomycetidae</taxon>
        <taxon>Glomerellales</taxon>
        <taxon>Glomerellaceae</taxon>
        <taxon>Colletotrichum</taxon>
        <taxon>Colletotrichum acutatum species complex</taxon>
    </lineage>
</organism>
<name>A0ABQ9SCA2_9PEZI</name>
<sequence length="551" mass="62193">MRHDVDVLIIGAGMSGIGLSVKLLQQHGTRNFEIIEKTDNVAGTWWLNSYPGCGCDVPSHFYSYSFALNPDWSRKFALQPEIRAYFDSVATEYNIPSHVRFGQEVVSASWDDTAGIWLAEIRDIKTSKIYLRRAKILISAVGALSIPKQCEIPGFESYQGRLFHTAQWDHTFDWEGKDVVVIGNGCSATQVVPSISEGPGAVHKVTQFSRQAHWLAERPNPEYSSLFKLTMRYVPLAMRIYRAKLYWEKERDFSGFDLTTGAGMRKAWTAETTEYIRKSSPAKYRDFLVPKSEIGCKRRVNDTGYLKSLHRSNVELIYDDPAEEIIKSGIRTKSGRVVSADAIILAHGFETQKFLFPMKIFGKGGVDLYDHWNNVSEGVPSSYLGTCVAGFPNFFMMMGPNTLSGHLSVIYTTECQMNLTMRLITPIMRALSNSKSRLPSIWNAPDVVEVTPSAEDKDITNVQDKAKKLVWASGCTSWFIEPNTNRNSIMFPDWQYRFWLRSVFVTWSDFSYRLSRDGAVVARELGPGAGTLFALVMSFAIATGSWMYTRV</sequence>
<evidence type="ECO:0000256" key="1">
    <source>
        <dbReference type="ARBA" id="ARBA00010139"/>
    </source>
</evidence>